<accession>A0A919YID0</accession>
<name>A0A919YID0_9BACL</name>
<dbReference type="InterPro" id="IPR050490">
    <property type="entry name" value="Bact_solute-bd_prot1"/>
</dbReference>
<dbReference type="SUPFAM" id="SSF53850">
    <property type="entry name" value="Periplasmic binding protein-like II"/>
    <property type="match status" value="1"/>
</dbReference>
<dbReference type="Gene3D" id="3.40.190.10">
    <property type="entry name" value="Periplasmic binding protein-like II"/>
    <property type="match status" value="2"/>
</dbReference>
<organism evidence="2 3">
    <name type="scientific">Paenibacillus montaniterrae</name>
    <dbReference type="NCBI Taxonomy" id="429341"/>
    <lineage>
        <taxon>Bacteria</taxon>
        <taxon>Bacillati</taxon>
        <taxon>Bacillota</taxon>
        <taxon>Bacilli</taxon>
        <taxon>Bacillales</taxon>
        <taxon>Paenibacillaceae</taxon>
        <taxon>Paenibacillus</taxon>
    </lineage>
</organism>
<dbReference type="Proteomes" id="UP000683139">
    <property type="component" value="Unassembled WGS sequence"/>
</dbReference>
<keyword evidence="1" id="KW-0732">Signal</keyword>
<comment type="caution">
    <text evidence="2">The sequence shown here is derived from an EMBL/GenBank/DDBJ whole genome shotgun (WGS) entry which is preliminary data.</text>
</comment>
<evidence type="ECO:0000256" key="1">
    <source>
        <dbReference type="SAM" id="SignalP"/>
    </source>
</evidence>
<dbReference type="PANTHER" id="PTHR43649">
    <property type="entry name" value="ARABINOSE-BINDING PROTEIN-RELATED"/>
    <property type="match status" value="1"/>
</dbReference>
<dbReference type="EMBL" id="BOSE01000001">
    <property type="protein sequence ID" value="GIP14912.1"/>
    <property type="molecule type" value="Genomic_DNA"/>
</dbReference>
<dbReference type="PANTHER" id="PTHR43649:SF11">
    <property type="entry name" value="ABC TRANSPORTER SUBSTRATE-BINDING PROTEIN YESO-RELATED"/>
    <property type="match status" value="1"/>
</dbReference>
<evidence type="ECO:0000313" key="2">
    <source>
        <dbReference type="EMBL" id="GIP14912.1"/>
    </source>
</evidence>
<reference evidence="2" key="1">
    <citation type="submission" date="2021-03" db="EMBL/GenBank/DDBJ databases">
        <title>Antimicrobial resistance genes in bacteria isolated from Japanese honey, and their potential for conferring macrolide and lincosamide resistance in the American foulbrood pathogen Paenibacillus larvae.</title>
        <authorList>
            <person name="Okamoto M."/>
            <person name="Kumagai M."/>
            <person name="Kanamori H."/>
            <person name="Takamatsu D."/>
        </authorList>
    </citation>
    <scope>NUCLEOTIDE SEQUENCE</scope>
    <source>
        <strain evidence="2">J40TS1</strain>
    </source>
</reference>
<feature type="signal peptide" evidence="1">
    <location>
        <begin position="1"/>
        <end position="23"/>
    </location>
</feature>
<sequence>MKFPQLKLALAFLVMLILLSACQGNMFQSMLSNNSGSREASKKPVTIRVAWWGGDARHDYTKKVVELYEQQNDHVTIEMEYNANYDDYWKRMAPQAAAAELPDIIQIDTSYYAQYAGKQLFADLTPFLGNEIDISNISENVIRAGIYKDGNYGMTLGINSLGFQYDPEMLIKAGIERIPEHWTWDDYEQLAAKAQAAGIYIDDGMRNEIFFAYYLRTKGETLYNADGTGLGYSDDALFVDFFGRLIRLVHSKAAPTADAKTQIKGFGDNYLSKSKQIGIWQWSNQYLAVQQAIDRPMAIAPMLGPNMEQGLYLKSSMFFSIAETSKVKSEAAKFINFWINDIEANKLILGERGVPVSSEVQEAIKPFLSEAQQQVFDYVSWTEQNSSPGDPVDPVGSLEIIESLRQLWEKMEYKQITVEEAAQLFRAEASKILEKNKQA</sequence>
<dbReference type="PROSITE" id="PS51257">
    <property type="entry name" value="PROKAR_LIPOPROTEIN"/>
    <property type="match status" value="1"/>
</dbReference>
<keyword evidence="3" id="KW-1185">Reference proteome</keyword>
<dbReference type="Pfam" id="PF13416">
    <property type="entry name" value="SBP_bac_8"/>
    <property type="match status" value="1"/>
</dbReference>
<dbReference type="InterPro" id="IPR006059">
    <property type="entry name" value="SBP"/>
</dbReference>
<evidence type="ECO:0000313" key="3">
    <source>
        <dbReference type="Proteomes" id="UP000683139"/>
    </source>
</evidence>
<dbReference type="RefSeq" id="WP_213513093.1">
    <property type="nucleotide sequence ID" value="NZ_BOSE01000001.1"/>
</dbReference>
<feature type="chain" id="PRO_5039568132" evidence="1">
    <location>
        <begin position="24"/>
        <end position="439"/>
    </location>
</feature>
<proteinExistence type="predicted"/>
<gene>
    <name evidence="2" type="primary">yesO_1</name>
    <name evidence="2" type="ORF">J40TS1_05540</name>
</gene>
<protein>
    <submittedName>
        <fullName evidence="2">ABC transporter substrate-binding protein YesO</fullName>
    </submittedName>
</protein>
<dbReference type="AlphaFoldDB" id="A0A919YID0"/>